<dbReference type="InterPro" id="IPR029035">
    <property type="entry name" value="DHS-like_NAD/FAD-binding_dom"/>
</dbReference>
<proteinExistence type="predicted"/>
<dbReference type="EMBL" id="PJEX01000135">
    <property type="protein sequence ID" value="TKW54491.1"/>
    <property type="molecule type" value="Genomic_DNA"/>
</dbReference>
<dbReference type="STRING" id="1306861.A0A4U6XFN9"/>
<dbReference type="InterPro" id="IPR026591">
    <property type="entry name" value="Sirtuin_cat_small_dom_sf"/>
</dbReference>
<dbReference type="GO" id="GO:0016740">
    <property type="term" value="F:transferase activity"/>
    <property type="evidence" value="ECO:0007669"/>
    <property type="project" value="UniProtKB-KW"/>
</dbReference>
<feature type="region of interest" description="Disordered" evidence="2">
    <location>
        <begin position="1"/>
        <end position="27"/>
    </location>
</feature>
<keyword evidence="1" id="KW-0808">Transferase</keyword>
<organism evidence="3 4">
    <name type="scientific">Colletotrichum tanaceti</name>
    <dbReference type="NCBI Taxonomy" id="1306861"/>
    <lineage>
        <taxon>Eukaryota</taxon>
        <taxon>Fungi</taxon>
        <taxon>Dikarya</taxon>
        <taxon>Ascomycota</taxon>
        <taxon>Pezizomycotina</taxon>
        <taxon>Sordariomycetes</taxon>
        <taxon>Hypocreomycetidae</taxon>
        <taxon>Glomerellales</taxon>
        <taxon>Glomerellaceae</taxon>
        <taxon>Colletotrichum</taxon>
        <taxon>Colletotrichum destructivum species complex</taxon>
    </lineage>
</organism>
<accession>A0A4U6XFN9</accession>
<dbReference type="Proteomes" id="UP000310108">
    <property type="component" value="Unassembled WGS sequence"/>
</dbReference>
<dbReference type="Gene3D" id="3.30.1600.10">
    <property type="entry name" value="SIR2/SIRT2 'Small Domain"/>
    <property type="match status" value="1"/>
</dbReference>
<comment type="caution">
    <text evidence="3">The sequence shown here is derived from an EMBL/GenBank/DDBJ whole genome shotgun (WGS) entry which is preliminary data.</text>
</comment>
<sequence length="114" mass="12787">MSQQVSNGRTIEQRACSGPSGGRRLPRHPQIAQTYHRGYRSRPLGAFSGLAVFRGTGELWRNQDVTQIASPAGFRHEPSLSWQFHSHRRQDALRATPNPAHRALGRAGPPRAWR</sequence>
<feature type="compositionally biased region" description="Polar residues" evidence="2">
    <location>
        <begin position="1"/>
        <end position="10"/>
    </location>
</feature>
<protein>
    <submittedName>
        <fullName evidence="3">NAD-dependent protein deacylase</fullName>
    </submittedName>
</protein>
<feature type="region of interest" description="Disordered" evidence="2">
    <location>
        <begin position="85"/>
        <end position="114"/>
    </location>
</feature>
<evidence type="ECO:0000313" key="4">
    <source>
        <dbReference type="Proteomes" id="UP000310108"/>
    </source>
</evidence>
<keyword evidence="4" id="KW-1185">Reference proteome</keyword>
<gene>
    <name evidence="3" type="ORF">CTA1_5031</name>
</gene>
<name>A0A4U6XFN9_9PEZI</name>
<dbReference type="SUPFAM" id="SSF52467">
    <property type="entry name" value="DHS-like NAD/FAD-binding domain"/>
    <property type="match status" value="1"/>
</dbReference>
<reference evidence="3 4" key="1">
    <citation type="journal article" date="2019" name="PLoS ONE">
        <title>Comparative genome analysis indicates high evolutionary potential of pathogenicity genes in Colletotrichum tanaceti.</title>
        <authorList>
            <person name="Lelwala R.V."/>
            <person name="Korhonen P.K."/>
            <person name="Young N.D."/>
            <person name="Scott J.B."/>
            <person name="Ades P.A."/>
            <person name="Gasser R.B."/>
            <person name="Taylor P.W.J."/>
        </authorList>
    </citation>
    <scope>NUCLEOTIDE SEQUENCE [LARGE SCALE GENOMIC DNA]</scope>
    <source>
        <strain evidence="3">BRIP57314</strain>
    </source>
</reference>
<evidence type="ECO:0000256" key="1">
    <source>
        <dbReference type="ARBA" id="ARBA00022679"/>
    </source>
</evidence>
<dbReference type="AlphaFoldDB" id="A0A4U6XFN9"/>
<dbReference type="Gene3D" id="3.40.50.1220">
    <property type="entry name" value="TPP-binding domain"/>
    <property type="match status" value="1"/>
</dbReference>
<evidence type="ECO:0000313" key="3">
    <source>
        <dbReference type="EMBL" id="TKW54491.1"/>
    </source>
</evidence>
<evidence type="ECO:0000256" key="2">
    <source>
        <dbReference type="SAM" id="MobiDB-lite"/>
    </source>
</evidence>